<dbReference type="AlphaFoldDB" id="A0A1H2PLB0"/>
<protein>
    <submittedName>
        <fullName evidence="1">Uncharacterized protein</fullName>
    </submittedName>
</protein>
<reference evidence="2" key="1">
    <citation type="submission" date="2016-09" db="EMBL/GenBank/DDBJ databases">
        <authorList>
            <person name="Varghese N."/>
            <person name="Submissions S."/>
        </authorList>
    </citation>
    <scope>NUCLEOTIDE SEQUENCE [LARGE SCALE GENOMIC DNA]</scope>
    <source>
        <strain evidence="2">JS23</strain>
    </source>
</reference>
<evidence type="ECO:0000313" key="2">
    <source>
        <dbReference type="Proteomes" id="UP000243719"/>
    </source>
</evidence>
<proteinExistence type="predicted"/>
<keyword evidence="2" id="KW-1185">Reference proteome</keyword>
<gene>
    <name evidence="1" type="ORF">SAMN05216551_101341</name>
</gene>
<accession>A0A1H2PLB0</accession>
<dbReference type="EMBL" id="FNLO01000001">
    <property type="protein sequence ID" value="SDV46444.1"/>
    <property type="molecule type" value="Genomic_DNA"/>
</dbReference>
<evidence type="ECO:0000313" key="1">
    <source>
        <dbReference type="EMBL" id="SDV46444.1"/>
    </source>
</evidence>
<dbReference type="STRING" id="1770053.SAMN05216551_101341"/>
<organism evidence="1 2">
    <name type="scientific">Chitinasiproducens palmae</name>
    <dbReference type="NCBI Taxonomy" id="1770053"/>
    <lineage>
        <taxon>Bacteria</taxon>
        <taxon>Pseudomonadati</taxon>
        <taxon>Pseudomonadota</taxon>
        <taxon>Betaproteobacteria</taxon>
        <taxon>Burkholderiales</taxon>
        <taxon>Burkholderiaceae</taxon>
        <taxon>Chitinasiproducens</taxon>
    </lineage>
</organism>
<dbReference type="Proteomes" id="UP000243719">
    <property type="component" value="Unassembled WGS sequence"/>
</dbReference>
<name>A0A1H2PLB0_9BURK</name>
<sequence length="72" mass="7623">MGSGAGASSARANVDARDASHLARAGRVRHRSWAMQAADRRVPITIPPDVLPIERFAPSLFPVRCANAEATA</sequence>